<evidence type="ECO:0000313" key="3">
    <source>
        <dbReference type="Proteomes" id="UP001519271"/>
    </source>
</evidence>
<dbReference type="Gene3D" id="3.40.50.1820">
    <property type="entry name" value="alpha/beta hydrolase"/>
    <property type="match status" value="1"/>
</dbReference>
<evidence type="ECO:0000259" key="1">
    <source>
        <dbReference type="Pfam" id="PF12146"/>
    </source>
</evidence>
<dbReference type="InterPro" id="IPR029058">
    <property type="entry name" value="AB_hydrolase_fold"/>
</dbReference>
<dbReference type="RefSeq" id="WP_209459848.1">
    <property type="nucleotide sequence ID" value="NZ_JAGGKC010000017.1"/>
</dbReference>
<dbReference type="SUPFAM" id="SSF53474">
    <property type="entry name" value="alpha/beta-Hydrolases"/>
    <property type="match status" value="1"/>
</dbReference>
<name>A0ABS4G536_9CLOT</name>
<comment type="caution">
    <text evidence="2">The sequence shown here is derived from an EMBL/GenBank/DDBJ whole genome shotgun (WGS) entry which is preliminary data.</text>
</comment>
<dbReference type="GO" id="GO:0016787">
    <property type="term" value="F:hydrolase activity"/>
    <property type="evidence" value="ECO:0007669"/>
    <property type="project" value="UniProtKB-KW"/>
</dbReference>
<dbReference type="Pfam" id="PF12146">
    <property type="entry name" value="Hydrolase_4"/>
    <property type="match status" value="1"/>
</dbReference>
<protein>
    <submittedName>
        <fullName evidence="2">Alpha-beta hydrolase superfamily lysophospholipase</fullName>
    </submittedName>
</protein>
<evidence type="ECO:0000313" key="2">
    <source>
        <dbReference type="EMBL" id="MBP1919654.1"/>
    </source>
</evidence>
<dbReference type="PANTHER" id="PTHR11614">
    <property type="entry name" value="PHOSPHOLIPASE-RELATED"/>
    <property type="match status" value="1"/>
</dbReference>
<sequence>MYSLDHMVAEDGKKVYVHKWIPDGKSKGILLISHGISEHGGRYGHFSDFLNAKGYAVYSQDHRAHGLTAGDNLGTDGTQDTFLEIVKDMRLLNHKARNEHENLKVVQFGHSMGSFLSIRYAEAFPETIDALILSGNNGPGGRGSIMAGVAISQALISSKGRDSRGDIINNMMFGKFGGKIKDKRTEFDWISRDSEQVDKYVEDPFCGIVMSNGFYGSMLSNLLKLYSKEELSRIHKDLPILIASGTEDPVGNMGNGPIALAKLLEKTTGSRKLFVRLYKGARHEILNETNRVEVYGDILKFVDMHI</sequence>
<gene>
    <name evidence="2" type="ORF">J2Z34_002144</name>
</gene>
<organism evidence="2 3">
    <name type="scientific">Youngiibacter multivorans</name>
    <dbReference type="NCBI Taxonomy" id="937251"/>
    <lineage>
        <taxon>Bacteria</taxon>
        <taxon>Bacillati</taxon>
        <taxon>Bacillota</taxon>
        <taxon>Clostridia</taxon>
        <taxon>Eubacteriales</taxon>
        <taxon>Clostridiaceae</taxon>
        <taxon>Youngiibacter</taxon>
    </lineage>
</organism>
<accession>A0ABS4G536</accession>
<dbReference type="Proteomes" id="UP001519271">
    <property type="component" value="Unassembled WGS sequence"/>
</dbReference>
<proteinExistence type="predicted"/>
<dbReference type="InterPro" id="IPR022742">
    <property type="entry name" value="Hydrolase_4"/>
</dbReference>
<keyword evidence="3" id="KW-1185">Reference proteome</keyword>
<keyword evidence="2" id="KW-0378">Hydrolase</keyword>
<feature type="domain" description="Serine aminopeptidase S33" evidence="1">
    <location>
        <begin position="25"/>
        <end position="290"/>
    </location>
</feature>
<reference evidence="2 3" key="1">
    <citation type="submission" date="2021-03" db="EMBL/GenBank/DDBJ databases">
        <title>Genomic Encyclopedia of Type Strains, Phase IV (KMG-IV): sequencing the most valuable type-strain genomes for metagenomic binning, comparative biology and taxonomic classification.</title>
        <authorList>
            <person name="Goeker M."/>
        </authorList>
    </citation>
    <scope>NUCLEOTIDE SEQUENCE [LARGE SCALE GENOMIC DNA]</scope>
    <source>
        <strain evidence="2 3">DSM 6139</strain>
    </source>
</reference>
<dbReference type="EMBL" id="JAGGKC010000017">
    <property type="protein sequence ID" value="MBP1919654.1"/>
    <property type="molecule type" value="Genomic_DNA"/>
</dbReference>
<dbReference type="InterPro" id="IPR051044">
    <property type="entry name" value="MAG_DAG_Lipase"/>
</dbReference>